<sequence>MILTRAPATSLLARGLSSLFILLLIVTLVAGCAQRNRIVDQTTDDADTPLGLDYRDFEQAALDAVNSMLGSSIINKPREEPYVLAISRVTNDTMQRIDTSQLIKKIRIALLQSGKVVTTSAVSGDGSQDVLIDQVRANRDSEEFRQDTQVERGQLANPDLSLSGKIFQRNLRQDKNTQQVEYYFQLTLTDLRNGLAVWEGETPIIKRGSNDSVAW</sequence>
<dbReference type="PROSITE" id="PS51257">
    <property type="entry name" value="PROKAR_LIPOPROTEIN"/>
    <property type="match status" value="1"/>
</dbReference>
<accession>A0A4P7XL45</accession>
<keyword evidence="3" id="KW-1185">Reference proteome</keyword>
<evidence type="ECO:0000256" key="1">
    <source>
        <dbReference type="NCBIfam" id="TIGR02722"/>
    </source>
</evidence>
<dbReference type="OrthoDB" id="9803653at2"/>
<dbReference type="AlphaFoldDB" id="A0A4P7XL45"/>
<evidence type="ECO:0000313" key="3">
    <source>
        <dbReference type="Proteomes" id="UP000298049"/>
    </source>
</evidence>
<evidence type="ECO:0000313" key="2">
    <source>
        <dbReference type="EMBL" id="QCF27645.1"/>
    </source>
</evidence>
<name>A0A4P7XL45_9ALTE</name>
<organism evidence="2 3">
    <name type="scientific">Hydrocarboniclastica marina</name>
    <dbReference type="NCBI Taxonomy" id="2259620"/>
    <lineage>
        <taxon>Bacteria</taxon>
        <taxon>Pseudomonadati</taxon>
        <taxon>Pseudomonadota</taxon>
        <taxon>Gammaproteobacteria</taxon>
        <taxon>Alteromonadales</taxon>
        <taxon>Alteromonadaceae</taxon>
        <taxon>Hydrocarboniclastica</taxon>
    </lineage>
</organism>
<dbReference type="Gene3D" id="3.40.50.10610">
    <property type="entry name" value="ABC-type transport auxiliary lipoprotein component"/>
    <property type="match status" value="1"/>
</dbReference>
<dbReference type="InterPro" id="IPR014094">
    <property type="entry name" value="LpoB"/>
</dbReference>
<dbReference type="RefSeq" id="WP_136550356.1">
    <property type="nucleotide sequence ID" value="NZ_CP031093.1"/>
</dbReference>
<dbReference type="KEGG" id="hmi:soil367_17900"/>
<gene>
    <name evidence="2" type="ORF">soil367_17900</name>
</gene>
<dbReference type="Proteomes" id="UP000298049">
    <property type="component" value="Chromosome"/>
</dbReference>
<dbReference type="NCBIfam" id="TIGR02722">
    <property type="entry name" value="lp"/>
    <property type="match status" value="1"/>
</dbReference>
<dbReference type="EMBL" id="CP031093">
    <property type="protein sequence ID" value="QCF27645.1"/>
    <property type="molecule type" value="Genomic_DNA"/>
</dbReference>
<reference evidence="2 3" key="1">
    <citation type="submission" date="2018-07" db="EMBL/GenBank/DDBJ databases">
        <title>Marsedoiliclastica nanhaica gen. nov. sp. nov., a novel marine hydrocarbonoclastic bacterium isolated from an in-situ enriched hydrocarbon-degrading consortium in deep-sea sediment.</title>
        <authorList>
            <person name="Dong C."/>
            <person name="Ma T."/>
            <person name="Liu R."/>
            <person name="Shao Z."/>
        </authorList>
    </citation>
    <scope>NUCLEOTIDE SEQUENCE [LARGE SCALE GENOMIC DNA]</scope>
    <source>
        <strain evidence="3">soil36-7</strain>
    </source>
</reference>
<protein>
    <recommendedName>
        <fullName evidence="1">Penicillin-binding protein activator LpoB</fullName>
    </recommendedName>
</protein>
<dbReference type="Pfam" id="PF13036">
    <property type="entry name" value="LpoB"/>
    <property type="match status" value="1"/>
</dbReference>
<proteinExistence type="predicted"/>